<dbReference type="InterPro" id="IPR007568">
    <property type="entry name" value="RTA1"/>
</dbReference>
<evidence type="ECO:0000256" key="4">
    <source>
        <dbReference type="ARBA" id="ARBA00023136"/>
    </source>
</evidence>
<feature type="transmembrane region" description="Helical" evidence="5">
    <location>
        <begin position="83"/>
        <end position="103"/>
    </location>
</feature>
<evidence type="ECO:0000256" key="3">
    <source>
        <dbReference type="ARBA" id="ARBA00022989"/>
    </source>
</evidence>
<dbReference type="Pfam" id="PF04479">
    <property type="entry name" value="RTA1"/>
    <property type="match status" value="1"/>
</dbReference>
<protein>
    <submittedName>
        <fullName evidence="6">RTA1 like protein</fullName>
    </submittedName>
</protein>
<gene>
    <name evidence="6" type="ORF">BDV40DRAFT_288081</name>
</gene>
<feature type="transmembrane region" description="Helical" evidence="5">
    <location>
        <begin position="255"/>
        <end position="277"/>
    </location>
</feature>
<feature type="transmembrane region" description="Helical" evidence="5">
    <location>
        <begin position="23"/>
        <end position="43"/>
    </location>
</feature>
<dbReference type="AlphaFoldDB" id="A0A5N6UWD1"/>
<keyword evidence="4 5" id="KW-0472">Membrane</keyword>
<dbReference type="GO" id="GO:0005886">
    <property type="term" value="C:plasma membrane"/>
    <property type="evidence" value="ECO:0007669"/>
    <property type="project" value="TreeGrafter"/>
</dbReference>
<proteinExistence type="predicted"/>
<evidence type="ECO:0000256" key="5">
    <source>
        <dbReference type="SAM" id="Phobius"/>
    </source>
</evidence>
<dbReference type="Proteomes" id="UP000326950">
    <property type="component" value="Unassembled WGS sequence"/>
</dbReference>
<dbReference type="EMBL" id="ML738622">
    <property type="protein sequence ID" value="KAE8162986.1"/>
    <property type="molecule type" value="Genomic_DNA"/>
</dbReference>
<comment type="subcellular location">
    <subcellularLocation>
        <location evidence="1">Membrane</location>
        <topology evidence="1">Multi-pass membrane protein</topology>
    </subcellularLocation>
</comment>
<sequence>MKCTAVSPECPVEATTYGYAPNLAANTLYLVIFGTCACAQIILGARFGAITYTALTTIGCIGEALGYVGRILMHSNAWSSSGFILQILLLILSPSFLAAALYLNLKRVINYLGPEYSRINPRFLAPIFITCDAIGFVTQAIGGGTEASSSSGDTSQRLTDIGNDIMIAGITFQAVTMAAGAVFSLDYWFSYRKGYLERPNHGILQLQSKSNTFTYFIYSNIVAFMVILIRCIYRIPEMAGGWGNPTMRNEAEFMIFDGLMVIIASILMTAAHAGVFFPPSLNVRCTLRRSDEIELRA</sequence>
<name>A0A5N6UWD1_ASPTM</name>
<evidence type="ECO:0000256" key="2">
    <source>
        <dbReference type="ARBA" id="ARBA00022692"/>
    </source>
</evidence>
<evidence type="ECO:0000313" key="6">
    <source>
        <dbReference type="EMBL" id="KAE8162986.1"/>
    </source>
</evidence>
<dbReference type="GO" id="GO:0000324">
    <property type="term" value="C:fungal-type vacuole"/>
    <property type="evidence" value="ECO:0007669"/>
    <property type="project" value="TreeGrafter"/>
</dbReference>
<dbReference type="PANTHER" id="PTHR31465:SF8">
    <property type="entry name" value="DOMAIN PROTEIN, PUTATIVE (AFU_ORTHOLOGUE AFUA_6G14140)-RELATED"/>
    <property type="match status" value="1"/>
</dbReference>
<evidence type="ECO:0000256" key="1">
    <source>
        <dbReference type="ARBA" id="ARBA00004141"/>
    </source>
</evidence>
<keyword evidence="3 5" id="KW-1133">Transmembrane helix</keyword>
<feature type="transmembrane region" description="Helical" evidence="5">
    <location>
        <begin position="165"/>
        <end position="189"/>
    </location>
</feature>
<accession>A0A5N6UWD1</accession>
<feature type="transmembrane region" description="Helical" evidence="5">
    <location>
        <begin position="215"/>
        <end position="235"/>
    </location>
</feature>
<organism evidence="6 7">
    <name type="scientific">Aspergillus tamarii</name>
    <dbReference type="NCBI Taxonomy" id="41984"/>
    <lineage>
        <taxon>Eukaryota</taxon>
        <taxon>Fungi</taxon>
        <taxon>Dikarya</taxon>
        <taxon>Ascomycota</taxon>
        <taxon>Pezizomycotina</taxon>
        <taxon>Eurotiomycetes</taxon>
        <taxon>Eurotiomycetidae</taxon>
        <taxon>Eurotiales</taxon>
        <taxon>Aspergillaceae</taxon>
        <taxon>Aspergillus</taxon>
        <taxon>Aspergillus subgen. Circumdati</taxon>
    </lineage>
</organism>
<keyword evidence="7" id="KW-1185">Reference proteome</keyword>
<keyword evidence="2 5" id="KW-0812">Transmembrane</keyword>
<reference evidence="6 7" key="1">
    <citation type="submission" date="2019-04" db="EMBL/GenBank/DDBJ databases">
        <title>Friends and foes A comparative genomics study of 23 Aspergillus species from section Flavi.</title>
        <authorList>
            <consortium name="DOE Joint Genome Institute"/>
            <person name="Kjaerbolling I."/>
            <person name="Vesth T."/>
            <person name="Frisvad J.C."/>
            <person name="Nybo J.L."/>
            <person name="Theobald S."/>
            <person name="Kildgaard S."/>
            <person name="Isbrandt T."/>
            <person name="Kuo A."/>
            <person name="Sato A."/>
            <person name="Lyhne E.K."/>
            <person name="Kogle M.E."/>
            <person name="Wiebenga A."/>
            <person name="Kun R.S."/>
            <person name="Lubbers R.J."/>
            <person name="Makela M.R."/>
            <person name="Barry K."/>
            <person name="Chovatia M."/>
            <person name="Clum A."/>
            <person name="Daum C."/>
            <person name="Haridas S."/>
            <person name="He G."/>
            <person name="LaButti K."/>
            <person name="Lipzen A."/>
            <person name="Mondo S."/>
            <person name="Riley R."/>
            <person name="Salamov A."/>
            <person name="Simmons B.A."/>
            <person name="Magnuson J.K."/>
            <person name="Henrissat B."/>
            <person name="Mortensen U.H."/>
            <person name="Larsen T.O."/>
            <person name="Devries R.P."/>
            <person name="Grigoriev I.V."/>
            <person name="Machida M."/>
            <person name="Baker S.E."/>
            <person name="Andersen M.R."/>
        </authorList>
    </citation>
    <scope>NUCLEOTIDE SEQUENCE [LARGE SCALE GENOMIC DNA]</scope>
    <source>
        <strain evidence="6 7">CBS 117626</strain>
    </source>
</reference>
<dbReference type="PANTHER" id="PTHR31465">
    <property type="entry name" value="PROTEIN RTA1-RELATED"/>
    <property type="match status" value="1"/>
</dbReference>
<evidence type="ECO:0000313" key="7">
    <source>
        <dbReference type="Proteomes" id="UP000326950"/>
    </source>
</evidence>
<dbReference type="OrthoDB" id="4521223at2759"/>
<feature type="transmembrane region" description="Helical" evidence="5">
    <location>
        <begin position="50"/>
        <end position="71"/>
    </location>
</feature>